<dbReference type="Proteomes" id="UP000032566">
    <property type="component" value="Unassembled WGS sequence"/>
</dbReference>
<gene>
    <name evidence="1" type="ORF">RP29_19940</name>
</gene>
<reference evidence="1 2" key="1">
    <citation type="submission" date="2014-12" db="EMBL/GenBank/DDBJ databases">
        <title>Isolation of bacteria from lake water.</title>
        <authorList>
            <person name="Sheng K.-Y."/>
            <person name="Chin P.-S."/>
            <person name="Chan K.-G."/>
            <person name="Tan G.S."/>
        </authorList>
    </citation>
    <scope>NUCLEOTIDE SEQUENCE [LARGE SCALE GENOMIC DNA]</scope>
    <source>
        <strain evidence="1 2">KY4</strain>
    </source>
</reference>
<keyword evidence="2" id="KW-1185">Reference proteome</keyword>
<accession>A0A0D7K3E3</accession>
<proteinExistence type="predicted"/>
<dbReference type="AlphaFoldDB" id="A0A0D7K3E3"/>
<name>A0A0D7K3E3_9BURK</name>
<dbReference type="EMBL" id="JXYQ01000106">
    <property type="protein sequence ID" value="KJA08815.1"/>
    <property type="molecule type" value="Genomic_DNA"/>
</dbReference>
<protein>
    <submittedName>
        <fullName evidence="1">Uncharacterized protein</fullName>
    </submittedName>
</protein>
<organism evidence="1 2">
    <name type="scientific">Acidovorax temperans</name>
    <dbReference type="NCBI Taxonomy" id="80878"/>
    <lineage>
        <taxon>Bacteria</taxon>
        <taxon>Pseudomonadati</taxon>
        <taxon>Pseudomonadota</taxon>
        <taxon>Betaproteobacteria</taxon>
        <taxon>Burkholderiales</taxon>
        <taxon>Comamonadaceae</taxon>
        <taxon>Acidovorax</taxon>
    </lineage>
</organism>
<sequence length="60" mass="6626">MGVGLLFHLETPMDTLDLFEIDSNAGSSTSTVTFVKDEPVDRAIRLISEVFDKRHVTVCA</sequence>
<dbReference type="PATRIC" id="fig|80878.5.peg.102"/>
<evidence type="ECO:0000313" key="2">
    <source>
        <dbReference type="Proteomes" id="UP000032566"/>
    </source>
</evidence>
<comment type="caution">
    <text evidence="1">The sequence shown here is derived from an EMBL/GenBank/DDBJ whole genome shotgun (WGS) entry which is preliminary data.</text>
</comment>
<evidence type="ECO:0000313" key="1">
    <source>
        <dbReference type="EMBL" id="KJA08815.1"/>
    </source>
</evidence>